<dbReference type="Gene3D" id="2.30.29.30">
    <property type="entry name" value="Pleckstrin-homology domain (PH domain)/Phosphotyrosine-binding domain (PTB)"/>
    <property type="match status" value="1"/>
</dbReference>
<keyword evidence="5" id="KW-1185">Reference proteome</keyword>
<protein>
    <recommendedName>
        <fullName evidence="3">PH domain-containing protein</fullName>
    </recommendedName>
</protein>
<accession>A0A3P6SFJ7</accession>
<evidence type="ECO:0000313" key="5">
    <source>
        <dbReference type="Proteomes" id="UP000281553"/>
    </source>
</evidence>
<dbReference type="InterPro" id="IPR011993">
    <property type="entry name" value="PH-like_dom_sf"/>
</dbReference>
<feature type="coiled-coil region" evidence="1">
    <location>
        <begin position="157"/>
        <end position="219"/>
    </location>
</feature>
<evidence type="ECO:0000256" key="1">
    <source>
        <dbReference type="SAM" id="Coils"/>
    </source>
</evidence>
<dbReference type="Gene3D" id="1.20.58.60">
    <property type="match status" value="2"/>
</dbReference>
<feature type="coiled-coil region" evidence="1">
    <location>
        <begin position="52"/>
        <end position="86"/>
    </location>
</feature>
<dbReference type="Proteomes" id="UP000281553">
    <property type="component" value="Unassembled WGS sequence"/>
</dbReference>
<evidence type="ECO:0000313" key="4">
    <source>
        <dbReference type="EMBL" id="VDK73416.1"/>
    </source>
</evidence>
<sequence>MQIHKFMSDTEDLLEWIAAKSPQARSRNIGIALLGKLSGKTADEEAQKASSLEKARSQQEKLRHEISAMQKQMDKLDREQTRLNQEYPSRAEEVRTRWQAVQTAWDALRQSAYELTEKVPSAKIVINQNSQKLATAWTQTQSVWTTRNALYEKNVELRKLLSEMNEIESWLEEQEARLKNLNLASEQPGFNVDKAMKEQDDIERAVEDARQRVEAIKRKCAVENVSFELLKFAAARAEGAEGKANSGIISDARVAEIRRRESSKIIQSRPKYANQVKEAPSSTVKNIFGSLLADADGGPGNSSPQRPGAEGLIKPNIRPSADEAQTRQTNTPGVAPPTPSVSNQSANARVPIIAASSISSPANMSRQSSLDVDTNSTGHSGARNDVKCTGILSRKVTSNPKKSINIFKKLIATEEPGQQAVLSGATLFFYDNLTDSSHSAPTARYDVRGGRFDKSPATQKAGKSRRYELKATLADKTEMTLGAQTEEELDKWLRCLNESAVLCFLKISEELETRMNAR</sequence>
<dbReference type="PROSITE" id="PS50003">
    <property type="entry name" value="PH_DOMAIN"/>
    <property type="match status" value="1"/>
</dbReference>
<feature type="region of interest" description="Disordered" evidence="2">
    <location>
        <begin position="358"/>
        <end position="383"/>
    </location>
</feature>
<dbReference type="InterPro" id="IPR018159">
    <property type="entry name" value="Spectrin/alpha-actinin"/>
</dbReference>
<feature type="region of interest" description="Disordered" evidence="2">
    <location>
        <begin position="291"/>
        <end position="345"/>
    </location>
</feature>
<dbReference type="OrthoDB" id="43122at2759"/>
<dbReference type="EMBL" id="UYRU01042185">
    <property type="protein sequence ID" value="VDK73416.1"/>
    <property type="molecule type" value="Genomic_DNA"/>
</dbReference>
<feature type="domain" description="PH" evidence="3">
    <location>
        <begin position="385"/>
        <end position="501"/>
    </location>
</feature>
<organism evidence="4 5">
    <name type="scientific">Dibothriocephalus latus</name>
    <name type="common">Fish tapeworm</name>
    <name type="synonym">Diphyllobothrium latum</name>
    <dbReference type="NCBI Taxonomy" id="60516"/>
    <lineage>
        <taxon>Eukaryota</taxon>
        <taxon>Metazoa</taxon>
        <taxon>Spiralia</taxon>
        <taxon>Lophotrochozoa</taxon>
        <taxon>Platyhelminthes</taxon>
        <taxon>Cestoda</taxon>
        <taxon>Eucestoda</taxon>
        <taxon>Diphyllobothriidea</taxon>
        <taxon>Diphyllobothriidae</taxon>
        <taxon>Dibothriocephalus</taxon>
    </lineage>
</organism>
<dbReference type="InterPro" id="IPR002017">
    <property type="entry name" value="Spectrin_repeat"/>
</dbReference>
<evidence type="ECO:0000259" key="3">
    <source>
        <dbReference type="PROSITE" id="PS50003"/>
    </source>
</evidence>
<dbReference type="InterPro" id="IPR001849">
    <property type="entry name" value="PH_domain"/>
</dbReference>
<evidence type="ECO:0000256" key="2">
    <source>
        <dbReference type="SAM" id="MobiDB-lite"/>
    </source>
</evidence>
<dbReference type="Pfam" id="PF00435">
    <property type="entry name" value="Spectrin"/>
    <property type="match status" value="1"/>
</dbReference>
<dbReference type="SUPFAM" id="SSF46966">
    <property type="entry name" value="Spectrin repeat"/>
    <property type="match status" value="2"/>
</dbReference>
<proteinExistence type="predicted"/>
<feature type="compositionally biased region" description="Polar residues" evidence="2">
    <location>
        <begin position="363"/>
        <end position="379"/>
    </location>
</feature>
<reference evidence="4 5" key="1">
    <citation type="submission" date="2018-11" db="EMBL/GenBank/DDBJ databases">
        <authorList>
            <consortium name="Pathogen Informatics"/>
        </authorList>
    </citation>
    <scope>NUCLEOTIDE SEQUENCE [LARGE SCALE GENOMIC DNA]</scope>
</reference>
<dbReference type="SUPFAM" id="SSF50729">
    <property type="entry name" value="PH domain-like"/>
    <property type="match status" value="1"/>
</dbReference>
<name>A0A3P6SFJ7_DIBLA</name>
<dbReference type="AlphaFoldDB" id="A0A3P6SFJ7"/>
<dbReference type="CDD" id="cd00176">
    <property type="entry name" value="SPEC"/>
    <property type="match status" value="1"/>
</dbReference>
<keyword evidence="1" id="KW-0175">Coiled coil</keyword>
<gene>
    <name evidence="4" type="ORF">DILT_LOCUS2494</name>
</gene>